<dbReference type="InterPro" id="IPR015424">
    <property type="entry name" value="PyrdxlP-dep_Trfase"/>
</dbReference>
<keyword evidence="5" id="KW-1185">Reference proteome</keyword>
<dbReference type="GO" id="GO:0008483">
    <property type="term" value="F:transaminase activity"/>
    <property type="evidence" value="ECO:0007669"/>
    <property type="project" value="InterPro"/>
</dbReference>
<sequence>MVLPAAVEAVRTVCWTAALLAGHLAPGRRDPRRAAALLRRYLYRMGPLYLKAGQILGTQSGLWGPGAAAEFRSFFAGLPPMAPAALRRTLARSLGAPADRVFASFDWTPVAAGTVAQVHRATLPSGEAVAVKVVKEGVPERLHASARVLGLLLHLAHLLVPACRRFDLRGQFAELRPALLGQFDLRAEARHQDRIRENFAGNPRVGVPRLYPEHCTDRVLVMEFVDGVPGHEADRLPADRRPDLAARVQEAFYCMAYFHGRFHVDPHPGNVVFGAGGEVVFLDFGLVGVLSEDDRWHLSAFYYACVRGRWELAADRFTGAFVVGGDRLSADCRTELADVLRHHFEDRSRRWSTMAFFRDAAMLLHRRGARLSTRITLLALALLTGEGFVYDVDPGFDLWTHNRRFTDRFSPYQSDAARETFRREIEARAPRAAALRAAAADTLVAPTHLDRFVLPSTFPLVVRSAAGARLTDVDGNVYLDLSGGYGPHILGYGHPVVREAIHRAVADGAVNALGNPAEFALARLLAQAFPGQGRALLCNSGTEAVLVAIRLARAWTNRRRVAKCEGHYHGFSDHGQVSSWFRYSGDPHRPRAVANSAGADPRLVADTVVLQYGDPASFDRIAACAAELACVIVEPMPAALAEVDRGFLRRLRQECDRHGIVLIFDEVVTGFRVDYGGAQRLAGVRPDLTCAGKIIGGGLPCGAVVGRPHLVDLARTTHDPFLDVTARAFVGGTMSGNSVTAAAGAATLGHLRAHPEIYPALARRTDLLTGLLTGEAAAAGVPCRITGSRSIFSVTFDHASPRRIRDRLAGSHLQASVALAYYLRKHGVYLPELHTAMLSAAHTEDDLAQVAGAFGKSVREMADAGFFAH</sequence>
<dbReference type="AlphaFoldDB" id="A0A8J3BN92"/>
<dbReference type="InterPro" id="IPR004147">
    <property type="entry name" value="ABC1_dom"/>
</dbReference>
<dbReference type="PROSITE" id="PS00600">
    <property type="entry name" value="AA_TRANSFER_CLASS_3"/>
    <property type="match status" value="1"/>
</dbReference>
<dbReference type="InterPro" id="IPR015421">
    <property type="entry name" value="PyrdxlP-dep_Trfase_major"/>
</dbReference>
<dbReference type="Gene3D" id="3.90.1150.10">
    <property type="entry name" value="Aspartate Aminotransferase, domain 1"/>
    <property type="match status" value="1"/>
</dbReference>
<comment type="cofactor">
    <cofactor evidence="1">
        <name>pyridoxal 5'-phosphate</name>
        <dbReference type="ChEBI" id="CHEBI:597326"/>
    </cofactor>
</comment>
<feature type="domain" description="ABC1 atypical kinase-like" evidence="3">
    <location>
        <begin position="78"/>
        <end position="308"/>
    </location>
</feature>
<organism evidence="4 5">
    <name type="scientific">Pilimelia terevasa</name>
    <dbReference type="NCBI Taxonomy" id="53372"/>
    <lineage>
        <taxon>Bacteria</taxon>
        <taxon>Bacillati</taxon>
        <taxon>Actinomycetota</taxon>
        <taxon>Actinomycetes</taxon>
        <taxon>Micromonosporales</taxon>
        <taxon>Micromonosporaceae</taxon>
        <taxon>Pilimelia</taxon>
    </lineage>
</organism>
<gene>
    <name evidence="4" type="ORF">GCM10010124_28120</name>
</gene>
<dbReference type="Pfam" id="PF00202">
    <property type="entry name" value="Aminotran_3"/>
    <property type="match status" value="1"/>
</dbReference>
<dbReference type="EMBL" id="BMQC01000009">
    <property type="protein sequence ID" value="GGK33934.1"/>
    <property type="molecule type" value="Genomic_DNA"/>
</dbReference>
<evidence type="ECO:0000313" key="5">
    <source>
        <dbReference type="Proteomes" id="UP000662200"/>
    </source>
</evidence>
<accession>A0A8J3BN92</accession>
<dbReference type="Pfam" id="PF03109">
    <property type="entry name" value="ABC1"/>
    <property type="match status" value="1"/>
</dbReference>
<dbReference type="GO" id="GO:0030170">
    <property type="term" value="F:pyridoxal phosphate binding"/>
    <property type="evidence" value="ECO:0007669"/>
    <property type="project" value="InterPro"/>
</dbReference>
<proteinExistence type="predicted"/>
<reference evidence="4" key="2">
    <citation type="submission" date="2020-09" db="EMBL/GenBank/DDBJ databases">
        <authorList>
            <person name="Sun Q."/>
            <person name="Ohkuma M."/>
        </authorList>
    </citation>
    <scope>NUCLEOTIDE SEQUENCE</scope>
    <source>
        <strain evidence="4">JCM 3091</strain>
    </source>
</reference>
<comment type="caution">
    <text evidence="4">The sequence shown here is derived from an EMBL/GenBank/DDBJ whole genome shotgun (WGS) entry which is preliminary data.</text>
</comment>
<keyword evidence="2" id="KW-0663">Pyridoxal phosphate</keyword>
<evidence type="ECO:0000259" key="3">
    <source>
        <dbReference type="Pfam" id="PF03109"/>
    </source>
</evidence>
<dbReference type="InterPro" id="IPR049704">
    <property type="entry name" value="Aminotrans_3_PPA_site"/>
</dbReference>
<evidence type="ECO:0000313" key="4">
    <source>
        <dbReference type="EMBL" id="GGK33934.1"/>
    </source>
</evidence>
<dbReference type="Gene3D" id="3.40.640.10">
    <property type="entry name" value="Type I PLP-dependent aspartate aminotransferase-like (Major domain)"/>
    <property type="match status" value="1"/>
</dbReference>
<dbReference type="Gene3D" id="1.10.510.10">
    <property type="entry name" value="Transferase(Phosphotransferase) domain 1"/>
    <property type="match status" value="1"/>
</dbReference>
<dbReference type="Proteomes" id="UP000662200">
    <property type="component" value="Unassembled WGS sequence"/>
</dbReference>
<dbReference type="SUPFAM" id="SSF53383">
    <property type="entry name" value="PLP-dependent transferases"/>
    <property type="match status" value="1"/>
</dbReference>
<name>A0A8J3BN92_9ACTN</name>
<dbReference type="InterPro" id="IPR015422">
    <property type="entry name" value="PyrdxlP-dep_Trfase_small"/>
</dbReference>
<protein>
    <recommendedName>
        <fullName evidence="3">ABC1 atypical kinase-like domain-containing protein</fullName>
    </recommendedName>
</protein>
<dbReference type="PANTHER" id="PTHR43713">
    <property type="entry name" value="GLUTAMATE-1-SEMIALDEHYDE 2,1-AMINOMUTASE"/>
    <property type="match status" value="1"/>
</dbReference>
<dbReference type="InterPro" id="IPR005814">
    <property type="entry name" value="Aminotrans_3"/>
</dbReference>
<dbReference type="SUPFAM" id="SSF56112">
    <property type="entry name" value="Protein kinase-like (PK-like)"/>
    <property type="match status" value="1"/>
</dbReference>
<evidence type="ECO:0000256" key="2">
    <source>
        <dbReference type="ARBA" id="ARBA00022898"/>
    </source>
</evidence>
<dbReference type="InterPro" id="IPR011009">
    <property type="entry name" value="Kinase-like_dom_sf"/>
</dbReference>
<dbReference type="CDD" id="cd05121">
    <property type="entry name" value="ABC1_ADCK3-like"/>
    <property type="match status" value="1"/>
</dbReference>
<dbReference type="PANTHER" id="PTHR43713:SF3">
    <property type="entry name" value="GLUTAMATE-1-SEMIALDEHYDE 2,1-AMINOMUTASE 1, CHLOROPLASTIC-RELATED"/>
    <property type="match status" value="1"/>
</dbReference>
<evidence type="ECO:0000256" key="1">
    <source>
        <dbReference type="ARBA" id="ARBA00001933"/>
    </source>
</evidence>
<reference evidence="4" key="1">
    <citation type="journal article" date="2014" name="Int. J. Syst. Evol. Microbiol.">
        <title>Complete genome sequence of Corynebacterium casei LMG S-19264T (=DSM 44701T), isolated from a smear-ripened cheese.</title>
        <authorList>
            <consortium name="US DOE Joint Genome Institute (JGI-PGF)"/>
            <person name="Walter F."/>
            <person name="Albersmeier A."/>
            <person name="Kalinowski J."/>
            <person name="Ruckert C."/>
        </authorList>
    </citation>
    <scope>NUCLEOTIDE SEQUENCE</scope>
    <source>
        <strain evidence="4">JCM 3091</strain>
    </source>
</reference>